<keyword evidence="4 9" id="KW-0812">Transmembrane</keyword>
<gene>
    <name evidence="10" type="ORF">S01H1_71077</name>
</gene>
<dbReference type="EMBL" id="BARS01047308">
    <property type="protein sequence ID" value="GAG38632.1"/>
    <property type="molecule type" value="Genomic_DNA"/>
</dbReference>
<evidence type="ECO:0000256" key="5">
    <source>
        <dbReference type="ARBA" id="ARBA00022927"/>
    </source>
</evidence>
<dbReference type="GO" id="GO:0043952">
    <property type="term" value="P:protein transport by the Sec complex"/>
    <property type="evidence" value="ECO:0007669"/>
    <property type="project" value="TreeGrafter"/>
</dbReference>
<proteinExistence type="inferred from homology"/>
<organism evidence="10">
    <name type="scientific">marine sediment metagenome</name>
    <dbReference type="NCBI Taxonomy" id="412755"/>
    <lineage>
        <taxon>unclassified sequences</taxon>
        <taxon>metagenomes</taxon>
        <taxon>ecological metagenomes</taxon>
    </lineage>
</organism>
<dbReference type="InterPro" id="IPR005807">
    <property type="entry name" value="SecE_bac"/>
</dbReference>
<name>X0XTI4_9ZZZZ</name>
<dbReference type="PANTHER" id="PTHR33910:SF1">
    <property type="entry name" value="PROTEIN TRANSLOCASE SUBUNIT SECE"/>
    <property type="match status" value="1"/>
</dbReference>
<dbReference type="GO" id="GO:0005886">
    <property type="term" value="C:plasma membrane"/>
    <property type="evidence" value="ECO:0007669"/>
    <property type="project" value="TreeGrafter"/>
</dbReference>
<comment type="subcellular location">
    <subcellularLocation>
        <location evidence="1">Membrane</location>
    </subcellularLocation>
</comment>
<evidence type="ECO:0000256" key="9">
    <source>
        <dbReference type="SAM" id="Phobius"/>
    </source>
</evidence>
<evidence type="ECO:0000256" key="2">
    <source>
        <dbReference type="ARBA" id="ARBA00022448"/>
    </source>
</evidence>
<dbReference type="GO" id="GO:0006886">
    <property type="term" value="P:intracellular protein transport"/>
    <property type="evidence" value="ECO:0007669"/>
    <property type="project" value="InterPro"/>
</dbReference>
<dbReference type="InterPro" id="IPR038379">
    <property type="entry name" value="SecE_sf"/>
</dbReference>
<feature type="transmembrane region" description="Helical" evidence="9">
    <location>
        <begin position="93"/>
        <end position="122"/>
    </location>
</feature>
<evidence type="ECO:0000256" key="7">
    <source>
        <dbReference type="ARBA" id="ARBA00023010"/>
    </source>
</evidence>
<reference evidence="10" key="1">
    <citation type="journal article" date="2014" name="Front. Microbiol.">
        <title>High frequency of phylogenetically diverse reductive dehalogenase-homologous genes in deep subseafloor sedimentary metagenomes.</title>
        <authorList>
            <person name="Kawai M."/>
            <person name="Futagami T."/>
            <person name="Toyoda A."/>
            <person name="Takaki Y."/>
            <person name="Nishi S."/>
            <person name="Hori S."/>
            <person name="Arai W."/>
            <person name="Tsubouchi T."/>
            <person name="Morono Y."/>
            <person name="Uchiyama I."/>
            <person name="Ito T."/>
            <person name="Fujiyama A."/>
            <person name="Inagaki F."/>
            <person name="Takami H."/>
        </authorList>
    </citation>
    <scope>NUCLEOTIDE SEQUENCE</scope>
    <source>
        <strain evidence="10">Expedition CK06-06</strain>
    </source>
</reference>
<evidence type="ECO:0000256" key="4">
    <source>
        <dbReference type="ARBA" id="ARBA00022692"/>
    </source>
</evidence>
<dbReference type="PANTHER" id="PTHR33910">
    <property type="entry name" value="PROTEIN TRANSLOCASE SUBUNIT SECE"/>
    <property type="match status" value="1"/>
</dbReference>
<keyword evidence="3" id="KW-1003">Cell membrane</keyword>
<keyword evidence="8 9" id="KW-0472">Membrane</keyword>
<dbReference type="GO" id="GO:0009306">
    <property type="term" value="P:protein secretion"/>
    <property type="evidence" value="ECO:0007669"/>
    <property type="project" value="InterPro"/>
</dbReference>
<dbReference type="PROSITE" id="PS51257">
    <property type="entry name" value="PROKAR_LIPOPROTEIN"/>
    <property type="match status" value="1"/>
</dbReference>
<feature type="transmembrane region" description="Helical" evidence="9">
    <location>
        <begin position="46"/>
        <end position="66"/>
    </location>
</feature>
<evidence type="ECO:0000256" key="1">
    <source>
        <dbReference type="ARBA" id="ARBA00004370"/>
    </source>
</evidence>
<dbReference type="GO" id="GO:0008320">
    <property type="term" value="F:protein transmembrane transporter activity"/>
    <property type="evidence" value="ECO:0007669"/>
    <property type="project" value="InterPro"/>
</dbReference>
<dbReference type="Pfam" id="PF00584">
    <property type="entry name" value="SecE"/>
    <property type="match status" value="1"/>
</dbReference>
<keyword evidence="2" id="KW-0813">Transport</keyword>
<keyword evidence="5" id="KW-0653">Protein transport</keyword>
<dbReference type="HAMAP" id="MF_00422">
    <property type="entry name" value="SecE"/>
    <property type="match status" value="1"/>
</dbReference>
<dbReference type="GO" id="GO:0006605">
    <property type="term" value="P:protein targeting"/>
    <property type="evidence" value="ECO:0007669"/>
    <property type="project" value="InterPro"/>
</dbReference>
<evidence type="ECO:0008006" key="11">
    <source>
        <dbReference type="Google" id="ProtNLM"/>
    </source>
</evidence>
<evidence type="ECO:0000313" key="10">
    <source>
        <dbReference type="EMBL" id="GAG38632.1"/>
    </source>
</evidence>
<feature type="transmembrane region" description="Helical" evidence="9">
    <location>
        <begin position="12"/>
        <end position="34"/>
    </location>
</feature>
<accession>X0XTI4</accession>
<keyword evidence="7" id="KW-0811">Translocation</keyword>
<evidence type="ECO:0000256" key="6">
    <source>
        <dbReference type="ARBA" id="ARBA00022989"/>
    </source>
</evidence>
<evidence type="ECO:0000256" key="3">
    <source>
        <dbReference type="ARBA" id="ARBA00022475"/>
    </source>
</evidence>
<dbReference type="InterPro" id="IPR001901">
    <property type="entry name" value="Translocase_SecE/Sec61-g"/>
</dbReference>
<comment type="caution">
    <text evidence="10">The sequence shown here is derived from an EMBL/GenBank/DDBJ whole genome shotgun (WGS) entry which is preliminary data.</text>
</comment>
<protein>
    <recommendedName>
        <fullName evidence="11">Protein translocase subunit SecE</fullName>
    </recommendedName>
</protein>
<dbReference type="NCBIfam" id="TIGR00964">
    <property type="entry name" value="secE_bact"/>
    <property type="match status" value="1"/>
</dbReference>
<keyword evidence="6 9" id="KW-1133">Transmembrane helix</keyword>
<sequence length="127" mass="14291">MAFDIYKRGQGKYTRLCSTFGAAIIAGLGCLRLYKKLQAWDLGLWVETMVPAGLFVVLALLILWLVNKPTIADFMVAAEGEMKKVSWSSRKEIAVSTFIVIALVILLAFFLGVTDLVFQMFFDRLLY</sequence>
<evidence type="ECO:0000256" key="8">
    <source>
        <dbReference type="ARBA" id="ARBA00023136"/>
    </source>
</evidence>
<dbReference type="Gene3D" id="1.20.5.1030">
    <property type="entry name" value="Preprotein translocase secy subunit"/>
    <property type="match status" value="1"/>
</dbReference>
<dbReference type="AlphaFoldDB" id="X0XTI4"/>